<protein>
    <submittedName>
        <fullName evidence="1">Uncharacterized protein</fullName>
    </submittedName>
</protein>
<proteinExistence type="predicted"/>
<accession>A0A8S5PKU3</accession>
<reference evidence="1" key="1">
    <citation type="journal article" date="2021" name="Proc. Natl. Acad. Sci. U.S.A.">
        <title>A Catalog of Tens of Thousands of Viruses from Human Metagenomes Reveals Hidden Associations with Chronic Diseases.</title>
        <authorList>
            <person name="Tisza M.J."/>
            <person name="Buck C.B."/>
        </authorList>
    </citation>
    <scope>NUCLEOTIDE SEQUENCE</scope>
    <source>
        <strain evidence="1">Ct5kv15</strain>
    </source>
</reference>
<organism evidence="1">
    <name type="scientific">Siphoviridae sp. ct5kv15</name>
    <dbReference type="NCBI Taxonomy" id="2825338"/>
    <lineage>
        <taxon>Viruses</taxon>
        <taxon>Duplodnaviria</taxon>
        <taxon>Heunggongvirae</taxon>
        <taxon>Uroviricota</taxon>
        <taxon>Caudoviricetes</taxon>
    </lineage>
</organism>
<evidence type="ECO:0000313" key="1">
    <source>
        <dbReference type="EMBL" id="DAE07807.1"/>
    </source>
</evidence>
<sequence length="46" mass="5490">MLRQQSDPGRQQERKRIILRSWSKVPGVLPILPGKIMWKEVEIVEY</sequence>
<name>A0A8S5PKU3_9CAUD</name>
<dbReference type="EMBL" id="BK015457">
    <property type="protein sequence ID" value="DAE07807.1"/>
    <property type="molecule type" value="Genomic_DNA"/>
</dbReference>